<dbReference type="Proteomes" id="UP000318703">
    <property type="component" value="Segment"/>
</dbReference>
<proteinExistence type="predicted"/>
<evidence type="ECO:0000256" key="1">
    <source>
        <dbReference type="SAM" id="MobiDB-lite"/>
    </source>
</evidence>
<evidence type="ECO:0000313" key="3">
    <source>
        <dbReference type="Proteomes" id="UP000318703"/>
    </source>
</evidence>
<protein>
    <submittedName>
        <fullName evidence="2">Putative E3</fullName>
    </submittedName>
</protein>
<feature type="compositionally biased region" description="Polar residues" evidence="1">
    <location>
        <begin position="155"/>
        <end position="164"/>
    </location>
</feature>
<evidence type="ECO:0000313" key="2">
    <source>
        <dbReference type="EMBL" id="AHV83743.1"/>
    </source>
</evidence>
<organism evidence="2 3">
    <name type="scientific">Human mastadenovirus D</name>
    <dbReference type="NCBI Taxonomy" id="130310"/>
    <lineage>
        <taxon>Viruses</taxon>
        <taxon>Varidnaviria</taxon>
        <taxon>Bamfordvirae</taxon>
        <taxon>Preplasmiviricota</taxon>
        <taxon>Polisuviricotina</taxon>
        <taxon>Pharingeaviricetes</taxon>
        <taxon>Rowavirales</taxon>
        <taxon>Adenoviridae</taxon>
        <taxon>Mastadenovirus</taxon>
        <taxon>Mastadenovirus dominans</taxon>
    </lineage>
</organism>
<feature type="region of interest" description="Disordered" evidence="1">
    <location>
        <begin position="148"/>
        <end position="171"/>
    </location>
</feature>
<dbReference type="EMBL" id="KJ194509">
    <property type="protein sequence ID" value="AHV83743.1"/>
    <property type="molecule type" value="Genomic_DNA"/>
</dbReference>
<reference evidence="2 3" key="1">
    <citation type="journal article" date="2014" name="PLoS ONE">
        <title>Full genome virus detection in fecal samples using sensitive nucleic acid preparation, deep sequencing, and a novel iterative sequence classification algorithm.</title>
        <authorList>
            <person name="Cotten M."/>
            <person name="Oude Munnink B."/>
            <person name="Canuti M."/>
            <person name="Deijs M."/>
            <person name="Watson S.J."/>
            <person name="Kellam P."/>
            <person name="van der Hoek L."/>
        </authorList>
    </citation>
    <scope>NUCLEOTIDE SEQUENCE [LARGE SCALE GENOMIC DNA]</scope>
    <source>
        <strain evidence="2">Adenovirus_Amsterdam_1993</strain>
    </source>
</reference>
<accession>X4YFU0</accession>
<sequence>MKRTHRFILGKQDGSVPLHQRPQQSLPSGLCATAADGIGIASLSDYDPHSLQHQPPGATGTAPHPDLCHVLTVSAAHNHHVIQQPIIQGAPAKAHVGDNGTHVTIVPDAAVYQVPAPHEHTAHVHDLFGHVSVHNLAVPWKALVEHAPVNDSPEPHSQQDTSRPALQGARG</sequence>
<feature type="region of interest" description="Disordered" evidence="1">
    <location>
        <begin position="1"/>
        <end position="27"/>
    </location>
</feature>
<name>X4YFU0_9ADEN</name>